<evidence type="ECO:0000313" key="2">
    <source>
        <dbReference type="Proteomes" id="UP000663419"/>
    </source>
</evidence>
<dbReference type="EMBL" id="CP069102">
    <property type="protein sequence ID" value="QSS50122.1"/>
    <property type="molecule type" value="Genomic_DNA"/>
</dbReference>
<protein>
    <submittedName>
        <fullName evidence="1">Uncharacterized protein</fullName>
    </submittedName>
</protein>
<dbReference type="Proteomes" id="UP000663419">
    <property type="component" value="Chromosome 1"/>
</dbReference>
<accession>A0A8A1LDN9</accession>
<organism evidence="1 2">
    <name type="scientific">Ajellomyces capsulatus (strain H88)</name>
    <name type="common">Darling's disease fungus</name>
    <name type="synonym">Histoplasma capsulatum</name>
    <dbReference type="NCBI Taxonomy" id="544711"/>
    <lineage>
        <taxon>Eukaryota</taxon>
        <taxon>Fungi</taxon>
        <taxon>Dikarya</taxon>
        <taxon>Ascomycota</taxon>
        <taxon>Pezizomycotina</taxon>
        <taxon>Eurotiomycetes</taxon>
        <taxon>Eurotiomycetidae</taxon>
        <taxon>Onygenales</taxon>
        <taxon>Ajellomycetaceae</taxon>
        <taxon>Histoplasma</taxon>
    </lineage>
</organism>
<name>A0A8A1LDN9_AJEC8</name>
<evidence type="ECO:0000313" key="1">
    <source>
        <dbReference type="EMBL" id="QSS50122.1"/>
    </source>
</evidence>
<reference evidence="1" key="1">
    <citation type="submission" date="2021-01" db="EMBL/GenBank/DDBJ databases">
        <title>Chromosome-level genome assembly of a human fungal pathogen reveals clustering of transcriptionally co-regulated genes.</title>
        <authorList>
            <person name="Voorhies M."/>
            <person name="Cohen S."/>
            <person name="Shea T.P."/>
            <person name="Petrus S."/>
            <person name="Munoz J.F."/>
            <person name="Poplawski S."/>
            <person name="Goldman W.E."/>
            <person name="Michael T."/>
            <person name="Cuomo C.A."/>
            <person name="Sil A."/>
            <person name="Beyhan S."/>
        </authorList>
    </citation>
    <scope>NUCLEOTIDE SEQUENCE</scope>
    <source>
        <strain evidence="1">H88</strain>
    </source>
</reference>
<proteinExistence type="predicted"/>
<dbReference type="AlphaFoldDB" id="A0A8A1LDN9"/>
<sequence length="76" mass="8617">MNRIGLCNNCLLSMESTVDHHRFSRCSNVCPQKLPISTWRLCNSTSGSKTSTCEHINCCWDFSSIKPQKRHSSILS</sequence>
<gene>
    <name evidence="1" type="ORF">I7I53_10696</name>
</gene>
<dbReference type="VEuPathDB" id="FungiDB:I7I53_10696"/>